<organism evidence="3 4">
    <name type="scientific">Marinibactrum halimedae</name>
    <dbReference type="NCBI Taxonomy" id="1444977"/>
    <lineage>
        <taxon>Bacteria</taxon>
        <taxon>Pseudomonadati</taxon>
        <taxon>Pseudomonadota</taxon>
        <taxon>Gammaproteobacteria</taxon>
        <taxon>Cellvibrionales</taxon>
        <taxon>Cellvibrionaceae</taxon>
        <taxon>Marinibactrum</taxon>
    </lineage>
</organism>
<dbReference type="PROSITE" id="PS51662">
    <property type="entry name" value="BP_PHYTASE"/>
    <property type="match status" value="1"/>
</dbReference>
<evidence type="ECO:0000313" key="3">
    <source>
        <dbReference type="EMBL" id="GLS27807.1"/>
    </source>
</evidence>
<dbReference type="SUPFAM" id="SSF50956">
    <property type="entry name" value="Thermostable phytase (3-phytase)"/>
    <property type="match status" value="1"/>
</dbReference>
<feature type="domain" description="BPP" evidence="2">
    <location>
        <begin position="53"/>
        <end position="397"/>
    </location>
</feature>
<dbReference type="Gene3D" id="2.120.10.30">
    <property type="entry name" value="TolB, C-terminal domain"/>
    <property type="match status" value="1"/>
</dbReference>
<proteinExistence type="predicted"/>
<dbReference type="Proteomes" id="UP001156870">
    <property type="component" value="Unassembled WGS sequence"/>
</dbReference>
<evidence type="ECO:0000259" key="2">
    <source>
        <dbReference type="PROSITE" id="PS51662"/>
    </source>
</evidence>
<dbReference type="EMBL" id="BSPD01000090">
    <property type="protein sequence ID" value="GLS27807.1"/>
    <property type="molecule type" value="Genomic_DNA"/>
</dbReference>
<name>A0AA37TEZ6_9GAMM</name>
<comment type="caution">
    <text evidence="3">The sequence shown here is derived from an EMBL/GenBank/DDBJ whole genome shotgun (WGS) entry which is preliminary data.</text>
</comment>
<dbReference type="InterPro" id="IPR011042">
    <property type="entry name" value="6-blade_b-propeller_TolB-like"/>
</dbReference>
<keyword evidence="1" id="KW-0472">Membrane</keyword>
<evidence type="ECO:0000313" key="4">
    <source>
        <dbReference type="Proteomes" id="UP001156870"/>
    </source>
</evidence>
<evidence type="ECO:0000256" key="1">
    <source>
        <dbReference type="SAM" id="Phobius"/>
    </source>
</evidence>
<keyword evidence="4" id="KW-1185">Reference proteome</keyword>
<dbReference type="GO" id="GO:0016158">
    <property type="term" value="F:inositol hexakisphosphate 3-phosphatase activity"/>
    <property type="evidence" value="ECO:0007669"/>
    <property type="project" value="InterPro"/>
</dbReference>
<sequence length="401" mass="45025">MPILIHNQHTAHKKYTTHNKRSAFLRTAFYPFIGSAFLIFGLGGCTPVDQDSLRLPPSSAKVVYATIETTPVKSPGDAADDPAIWVHPTTPEKSLILGTDKRKGLEVYNLAGEQQQMIERGNVNNIDIRQQVMVDGKYIDIAVATNRTHNTLDMYTINANGDVHFLTSEPLDIGDPYGMCLHHHKEKGLYVFVNGKSGQYQQWQLTHQQKIVPKLVRKFNVTSTPEGCVADDENHILYFGEEDVGIWKNAIQYPNTPYHTHDETEVINQNNAILIDSVESAYLSADIEGMDIYKGRNTTDYLVVSSQGNHSYAVYALKQDHDKETDEYIGSIQVKSRMGQNQTIDGTEETDGLTVTSAYLGEAFPRGILVVQDGFNTQPEDNQNFKIIDWMDVIETLELKD</sequence>
<protein>
    <recommendedName>
        <fullName evidence="2">BPP domain-containing protein</fullName>
    </recommendedName>
</protein>
<reference evidence="3 4" key="1">
    <citation type="journal article" date="2014" name="Int. J. Syst. Evol. Microbiol.">
        <title>Complete genome sequence of Corynebacterium casei LMG S-19264T (=DSM 44701T), isolated from a smear-ripened cheese.</title>
        <authorList>
            <consortium name="US DOE Joint Genome Institute (JGI-PGF)"/>
            <person name="Walter F."/>
            <person name="Albersmeier A."/>
            <person name="Kalinowski J."/>
            <person name="Ruckert C."/>
        </authorList>
    </citation>
    <scope>NUCLEOTIDE SEQUENCE [LARGE SCALE GENOMIC DNA]</scope>
    <source>
        <strain evidence="3 4">NBRC 110095</strain>
    </source>
</reference>
<keyword evidence="1" id="KW-1133">Transmembrane helix</keyword>
<feature type="transmembrane region" description="Helical" evidence="1">
    <location>
        <begin position="23"/>
        <end position="44"/>
    </location>
</feature>
<gene>
    <name evidence="3" type="ORF">GCM10007877_35260</name>
</gene>
<accession>A0AA37TEZ6</accession>
<dbReference type="RefSeq" id="WP_232595590.1">
    <property type="nucleotide sequence ID" value="NZ_BSPD01000090.1"/>
</dbReference>
<dbReference type="AlphaFoldDB" id="A0AA37TEZ6"/>
<keyword evidence="1" id="KW-0812">Transmembrane</keyword>
<dbReference type="InterPro" id="IPR003431">
    <property type="entry name" value="B-propeller_Phytase"/>
</dbReference>
<dbReference type="Pfam" id="PF02333">
    <property type="entry name" value="Phytase"/>
    <property type="match status" value="1"/>
</dbReference>